<evidence type="ECO:0000256" key="1">
    <source>
        <dbReference type="SAM" id="MobiDB-lite"/>
    </source>
</evidence>
<dbReference type="AlphaFoldDB" id="A0A448WWF6"/>
<feature type="compositionally biased region" description="Basic and acidic residues" evidence="1">
    <location>
        <begin position="104"/>
        <end position="114"/>
    </location>
</feature>
<gene>
    <name evidence="2" type="ORF">PXEA_LOCUS15322</name>
</gene>
<keyword evidence="3" id="KW-1185">Reference proteome</keyword>
<accession>A0A448WWF6</accession>
<evidence type="ECO:0000313" key="3">
    <source>
        <dbReference type="Proteomes" id="UP000784294"/>
    </source>
</evidence>
<dbReference type="EMBL" id="CAAALY010053583">
    <property type="protein sequence ID" value="VEL21882.1"/>
    <property type="molecule type" value="Genomic_DNA"/>
</dbReference>
<feature type="region of interest" description="Disordered" evidence="1">
    <location>
        <begin position="66"/>
        <end position="114"/>
    </location>
</feature>
<proteinExistence type="predicted"/>
<comment type="caution">
    <text evidence="2">The sequence shown here is derived from an EMBL/GenBank/DDBJ whole genome shotgun (WGS) entry which is preliminary data.</text>
</comment>
<evidence type="ECO:0000313" key="2">
    <source>
        <dbReference type="EMBL" id="VEL21882.1"/>
    </source>
</evidence>
<feature type="compositionally biased region" description="Basic and acidic residues" evidence="1">
    <location>
        <begin position="74"/>
        <end position="87"/>
    </location>
</feature>
<organism evidence="2 3">
    <name type="scientific">Protopolystoma xenopodis</name>
    <dbReference type="NCBI Taxonomy" id="117903"/>
    <lineage>
        <taxon>Eukaryota</taxon>
        <taxon>Metazoa</taxon>
        <taxon>Spiralia</taxon>
        <taxon>Lophotrochozoa</taxon>
        <taxon>Platyhelminthes</taxon>
        <taxon>Monogenea</taxon>
        <taxon>Polyopisthocotylea</taxon>
        <taxon>Polystomatidea</taxon>
        <taxon>Polystomatidae</taxon>
        <taxon>Protopolystoma</taxon>
    </lineage>
</organism>
<sequence length="184" mass="19522">MSQQASPSGLRARLQGPAGPQLQQHLASNLFLIILLLVLTNSVAPSVTALASRAGLLPLPCPSSGHSLTSVSVGEKKDVSPSEHSRQADSSGAFGRWQTLPTGRDTDGRGEKRYIPPIKRAWPVNSAKVEDVGQSDVDFGDYDSIPNAGDGAVRVSNGYASLPWPSKRFTPVLDDYGWPGGRFG</sequence>
<name>A0A448WWF6_9PLAT</name>
<dbReference type="Proteomes" id="UP000784294">
    <property type="component" value="Unassembled WGS sequence"/>
</dbReference>
<protein>
    <submittedName>
        <fullName evidence="2">Uncharacterized protein</fullName>
    </submittedName>
</protein>
<reference evidence="2" key="1">
    <citation type="submission" date="2018-11" db="EMBL/GenBank/DDBJ databases">
        <authorList>
            <consortium name="Pathogen Informatics"/>
        </authorList>
    </citation>
    <scope>NUCLEOTIDE SEQUENCE</scope>
</reference>